<accession>A0A7U3VSM9</accession>
<dbReference type="Proteomes" id="UP000595703">
    <property type="component" value="Chromosome"/>
</dbReference>
<gene>
    <name evidence="2" type="ORF">RVR_9690</name>
</gene>
<keyword evidence="1" id="KW-0472">Membrane</keyword>
<sequence length="128" mass="13371">MSCPHPPFPAQTVPETCPDPARHKVARAYARVVATIAVAVAITYTVRFRSTDGDPADRSFTWLLAGPTWCIGAITVASIAALLLPADLHHTPLRWIGLSAAAGAATVLAGLTAEFGGYVLLDLLHAAS</sequence>
<organism evidence="2 3">
    <name type="scientific">Actinacidiphila reveromycinica</name>
    <dbReference type="NCBI Taxonomy" id="659352"/>
    <lineage>
        <taxon>Bacteria</taxon>
        <taxon>Bacillati</taxon>
        <taxon>Actinomycetota</taxon>
        <taxon>Actinomycetes</taxon>
        <taxon>Kitasatosporales</taxon>
        <taxon>Streptomycetaceae</taxon>
        <taxon>Actinacidiphila</taxon>
    </lineage>
</organism>
<keyword evidence="1" id="KW-1133">Transmembrane helix</keyword>
<evidence type="ECO:0000313" key="2">
    <source>
        <dbReference type="EMBL" id="BBB02010.1"/>
    </source>
</evidence>
<dbReference type="EMBL" id="AP018365">
    <property type="protein sequence ID" value="BBB02010.1"/>
    <property type="molecule type" value="Genomic_DNA"/>
</dbReference>
<keyword evidence="3" id="KW-1185">Reference proteome</keyword>
<proteinExistence type="predicted"/>
<feature type="transmembrane region" description="Helical" evidence="1">
    <location>
        <begin position="60"/>
        <end position="83"/>
    </location>
</feature>
<dbReference type="AlphaFoldDB" id="A0A7U3VSM9"/>
<keyword evidence="1" id="KW-0812">Transmembrane</keyword>
<reference evidence="2 3" key="2">
    <citation type="journal article" date="2011" name="J. Antibiot.">
        <title>Furaquinocins I and J: novel polyketide isoprenoid hybrid compounds from Streptomyces reveromyceticus SN-593.</title>
        <authorList>
            <person name="Panthee S."/>
            <person name="Takahashi S."/>
            <person name="Takagi H."/>
            <person name="Nogawa T."/>
            <person name="Oowada E."/>
            <person name="Uramoto M."/>
            <person name="Osada H."/>
        </authorList>
    </citation>
    <scope>NUCLEOTIDE SEQUENCE [LARGE SCALE GENOMIC DNA]</scope>
    <source>
        <strain evidence="2 3">SN-593</strain>
    </source>
</reference>
<feature type="transmembrane region" description="Helical" evidence="1">
    <location>
        <begin position="28"/>
        <end position="48"/>
    </location>
</feature>
<name>A0A7U3VSM9_9ACTN</name>
<dbReference type="KEGG" id="arev:RVR_9690"/>
<dbReference type="RefSeq" id="WP_202237871.1">
    <property type="nucleotide sequence ID" value="NZ_AP018365.1"/>
</dbReference>
<feature type="transmembrane region" description="Helical" evidence="1">
    <location>
        <begin position="95"/>
        <end position="121"/>
    </location>
</feature>
<reference evidence="2 3" key="1">
    <citation type="journal article" date="2010" name="J. Bacteriol.">
        <title>Biochemical characterization of a novel indole prenyltransferase from Streptomyces sp. SN-593.</title>
        <authorList>
            <person name="Takahashi S."/>
            <person name="Takagi H."/>
            <person name="Toyoda A."/>
            <person name="Uramoto M."/>
            <person name="Nogawa T."/>
            <person name="Ueki M."/>
            <person name="Sakaki Y."/>
            <person name="Osada H."/>
        </authorList>
    </citation>
    <scope>NUCLEOTIDE SEQUENCE [LARGE SCALE GENOMIC DNA]</scope>
    <source>
        <strain evidence="2 3">SN-593</strain>
    </source>
</reference>
<evidence type="ECO:0000256" key="1">
    <source>
        <dbReference type="SAM" id="Phobius"/>
    </source>
</evidence>
<reference evidence="2 3" key="4">
    <citation type="journal article" date="2020" name="Sci. Rep.">
        <title>beta-carboline chemical signals induce reveromycin production through a LuxR family regulator in Streptomyces sp. SN-593.</title>
        <authorList>
            <person name="Panthee S."/>
            <person name="Kito N."/>
            <person name="Hayashi T."/>
            <person name="Shimizu T."/>
            <person name="Ishikawa J."/>
            <person name="Hamamoto H."/>
            <person name="Osada H."/>
            <person name="Takahashi S."/>
        </authorList>
    </citation>
    <scope>NUCLEOTIDE SEQUENCE [LARGE SCALE GENOMIC DNA]</scope>
    <source>
        <strain evidence="2 3">SN-593</strain>
    </source>
</reference>
<protein>
    <submittedName>
        <fullName evidence="2">Uncharacterized protein</fullName>
    </submittedName>
</protein>
<reference evidence="2 3" key="3">
    <citation type="journal article" date="2011" name="Nat. Chem. Biol.">
        <title>Reveromycin A biosynthesis uses RevG and RevJ for stereospecific spiroacetal formation.</title>
        <authorList>
            <person name="Takahashi S."/>
            <person name="Toyoda A."/>
            <person name="Sekiyama Y."/>
            <person name="Takagi H."/>
            <person name="Nogawa T."/>
            <person name="Uramoto M."/>
            <person name="Suzuki R."/>
            <person name="Koshino H."/>
            <person name="Kumano T."/>
            <person name="Panthee S."/>
            <person name="Dairi T."/>
            <person name="Ishikawa J."/>
            <person name="Ikeda H."/>
            <person name="Sakaki Y."/>
            <person name="Osada H."/>
        </authorList>
    </citation>
    <scope>NUCLEOTIDE SEQUENCE [LARGE SCALE GENOMIC DNA]</scope>
    <source>
        <strain evidence="2 3">SN-593</strain>
    </source>
</reference>
<evidence type="ECO:0000313" key="3">
    <source>
        <dbReference type="Proteomes" id="UP000595703"/>
    </source>
</evidence>